<protein>
    <submittedName>
        <fullName evidence="2">Uncharacterized protein</fullName>
    </submittedName>
</protein>
<evidence type="ECO:0000256" key="1">
    <source>
        <dbReference type="SAM" id="MobiDB-lite"/>
    </source>
</evidence>
<dbReference type="Proteomes" id="UP000887013">
    <property type="component" value="Unassembled WGS sequence"/>
</dbReference>
<proteinExistence type="predicted"/>
<gene>
    <name evidence="2" type="ORF">NPIL_577211</name>
</gene>
<feature type="compositionally biased region" description="Basic residues" evidence="1">
    <location>
        <begin position="123"/>
        <end position="133"/>
    </location>
</feature>
<feature type="region of interest" description="Disordered" evidence="1">
    <location>
        <begin position="104"/>
        <end position="190"/>
    </location>
</feature>
<dbReference type="EMBL" id="BMAW01013454">
    <property type="protein sequence ID" value="GFT34110.1"/>
    <property type="molecule type" value="Genomic_DNA"/>
</dbReference>
<comment type="caution">
    <text evidence="2">The sequence shown here is derived from an EMBL/GenBank/DDBJ whole genome shotgun (WGS) entry which is preliminary data.</text>
</comment>
<name>A0A8X6NW56_NEPPI</name>
<evidence type="ECO:0000313" key="3">
    <source>
        <dbReference type="Proteomes" id="UP000887013"/>
    </source>
</evidence>
<sequence>MAGKEHSSGPVIRHILPFFWIPFLANIGPDNLTGLVRWVLATTAGGPQTQSVLLYILKCSLGQKCPKLGFAQFTRKRAENHWVGANFGTKGEERGVKKCVPTQGERRRGMPMSHPGEREPRKRTVKHGMLNRRRSGEGDDEKRGILRNEGKEKEKQEEVETRREMGGKKKTIAQQVMRRRIRETQTKGKK</sequence>
<reference evidence="2" key="1">
    <citation type="submission" date="2020-08" db="EMBL/GenBank/DDBJ databases">
        <title>Multicomponent nature underlies the extraordinary mechanical properties of spider dragline silk.</title>
        <authorList>
            <person name="Kono N."/>
            <person name="Nakamura H."/>
            <person name="Mori M."/>
            <person name="Yoshida Y."/>
            <person name="Ohtoshi R."/>
            <person name="Malay A.D."/>
            <person name="Moran D.A.P."/>
            <person name="Tomita M."/>
            <person name="Numata K."/>
            <person name="Arakawa K."/>
        </authorList>
    </citation>
    <scope>NUCLEOTIDE SEQUENCE</scope>
</reference>
<dbReference type="AlphaFoldDB" id="A0A8X6NW56"/>
<evidence type="ECO:0000313" key="2">
    <source>
        <dbReference type="EMBL" id="GFT34110.1"/>
    </source>
</evidence>
<organism evidence="2 3">
    <name type="scientific">Nephila pilipes</name>
    <name type="common">Giant wood spider</name>
    <name type="synonym">Nephila maculata</name>
    <dbReference type="NCBI Taxonomy" id="299642"/>
    <lineage>
        <taxon>Eukaryota</taxon>
        <taxon>Metazoa</taxon>
        <taxon>Ecdysozoa</taxon>
        <taxon>Arthropoda</taxon>
        <taxon>Chelicerata</taxon>
        <taxon>Arachnida</taxon>
        <taxon>Araneae</taxon>
        <taxon>Araneomorphae</taxon>
        <taxon>Entelegynae</taxon>
        <taxon>Araneoidea</taxon>
        <taxon>Nephilidae</taxon>
        <taxon>Nephila</taxon>
    </lineage>
</organism>
<accession>A0A8X6NW56</accession>
<feature type="compositionally biased region" description="Basic and acidic residues" evidence="1">
    <location>
        <begin position="134"/>
        <end position="167"/>
    </location>
</feature>
<keyword evidence="3" id="KW-1185">Reference proteome</keyword>